<reference evidence="3 4" key="1">
    <citation type="journal article" date="2013" name="Genome Announc.">
        <title>Draft genome sequence of the moderately halophilic gammaproteobacterium Halomonas anticariensis FP35.</title>
        <authorList>
            <person name="Tahrioui A."/>
            <person name="Quesada E."/>
            <person name="Llamas I."/>
        </authorList>
    </citation>
    <scope>NUCLEOTIDE SEQUENCE [LARGE SCALE GENOMIC DNA]</scope>
    <source>
        <strain evidence="4">DSM 16096 / CECT 5854 / LMG 22089 / FP35</strain>
    </source>
</reference>
<sequence length="55" mass="6256">MPTRKPPRGATRRARQADSRRQTQVSLDRWLDRLVEIAVFTALLVGGMALVVTFF</sequence>
<comment type="caution">
    <text evidence="3">The sequence shown here is derived from an EMBL/GenBank/DDBJ whole genome shotgun (WGS) entry which is preliminary data.</text>
</comment>
<feature type="transmembrane region" description="Helical" evidence="2">
    <location>
        <begin position="34"/>
        <end position="54"/>
    </location>
</feature>
<proteinExistence type="predicted"/>
<organism evidence="3 4">
    <name type="scientific">Litchfieldella anticariensis (strain DSM 16096 / CECT 5854 / CIP 108499 / LMG 22089 / FP35)</name>
    <name type="common">Halomonas anticariensis</name>
    <dbReference type="NCBI Taxonomy" id="1121939"/>
    <lineage>
        <taxon>Bacteria</taxon>
        <taxon>Pseudomonadati</taxon>
        <taxon>Pseudomonadota</taxon>
        <taxon>Gammaproteobacteria</taxon>
        <taxon>Oceanospirillales</taxon>
        <taxon>Halomonadaceae</taxon>
        <taxon>Litchfieldella</taxon>
    </lineage>
</organism>
<dbReference type="PATRIC" id="fig|1121939.11.peg.2712"/>
<name>S2KNJ9_LITA3</name>
<evidence type="ECO:0000256" key="1">
    <source>
        <dbReference type="SAM" id="MobiDB-lite"/>
    </source>
</evidence>
<protein>
    <submittedName>
        <fullName evidence="3">Uncharacterized protein</fullName>
    </submittedName>
</protein>
<dbReference type="Proteomes" id="UP000014463">
    <property type="component" value="Unassembled WGS sequence"/>
</dbReference>
<keyword evidence="4" id="KW-1185">Reference proteome</keyword>
<evidence type="ECO:0000313" key="3">
    <source>
        <dbReference type="EMBL" id="EPC02053.1"/>
    </source>
</evidence>
<feature type="compositionally biased region" description="Basic residues" evidence="1">
    <location>
        <begin position="1"/>
        <end position="14"/>
    </location>
</feature>
<dbReference type="AlphaFoldDB" id="S2KNJ9"/>
<evidence type="ECO:0000313" key="4">
    <source>
        <dbReference type="Proteomes" id="UP000014463"/>
    </source>
</evidence>
<keyword evidence="2" id="KW-0812">Transmembrane</keyword>
<keyword evidence="2" id="KW-0472">Membrane</keyword>
<dbReference type="EMBL" id="ASTJ01000029">
    <property type="protein sequence ID" value="EPC02053.1"/>
    <property type="molecule type" value="Genomic_DNA"/>
</dbReference>
<evidence type="ECO:0000256" key="2">
    <source>
        <dbReference type="SAM" id="Phobius"/>
    </source>
</evidence>
<feature type="region of interest" description="Disordered" evidence="1">
    <location>
        <begin position="1"/>
        <end position="23"/>
    </location>
</feature>
<gene>
    <name evidence="3" type="ORF">L861_20585</name>
</gene>
<dbReference type="RefSeq" id="WP_016417222.1">
    <property type="nucleotide sequence ID" value="NZ_KE332391.1"/>
</dbReference>
<accession>S2KNJ9</accession>
<keyword evidence="2" id="KW-1133">Transmembrane helix</keyword>